<organism evidence="3 4">
    <name type="scientific">Methanofollis formosanus</name>
    <dbReference type="NCBI Taxonomy" id="299308"/>
    <lineage>
        <taxon>Archaea</taxon>
        <taxon>Methanobacteriati</taxon>
        <taxon>Methanobacteriota</taxon>
        <taxon>Stenosarchaea group</taxon>
        <taxon>Methanomicrobia</taxon>
        <taxon>Methanomicrobiales</taxon>
        <taxon>Methanomicrobiaceae</taxon>
        <taxon>Methanofollis</taxon>
    </lineage>
</organism>
<keyword evidence="1" id="KW-1133">Transmembrane helix</keyword>
<evidence type="ECO:0000256" key="1">
    <source>
        <dbReference type="SAM" id="Phobius"/>
    </source>
</evidence>
<protein>
    <submittedName>
        <fullName evidence="3">Glycosyltransferase family 2 protein</fullName>
    </submittedName>
</protein>
<keyword evidence="1" id="KW-0812">Transmembrane</keyword>
<reference evidence="3" key="2">
    <citation type="submission" date="2019-03" db="EMBL/GenBank/DDBJ databases">
        <authorList>
            <person name="Chen S.-C."/>
            <person name="Wu S.-Y."/>
            <person name="Lai M.-C."/>
        </authorList>
    </citation>
    <scope>NUCLEOTIDE SEQUENCE</scope>
    <source>
        <strain evidence="3">ML15</strain>
    </source>
</reference>
<gene>
    <name evidence="3" type="ORF">E2N92_12695</name>
</gene>
<dbReference type="EMBL" id="CP037968">
    <property type="protein sequence ID" value="QYZ80227.1"/>
    <property type="molecule type" value="Genomic_DNA"/>
</dbReference>
<sequence length="337" mass="36282">MLVFIGGDHVRSEAIVHHYNEGTAQQGTVIIGPEVRRRPVDRSIAAIPCYNEALSVGSVVLKARRYVDEVLVVDDGSTDDTRAIAQEAGAIVITHQKNAGKGAAVKTALEYARVRGFAYLVLLDGDGQHDPDEIPSLLAPVREGDADLVIGSRFLDDTKNGIPFYRRIGQGVLTTMTNMDSRVKTTDSQSGFRVLGRSAIQNFTMDSEGYSVESDMIASLAEKGSRIREVPVSVKYDVPNKHKKHPLTHGFGVLNNIVRNIGFKHPVITFGSFGGALLFLGSVSWYAAAAAPFAAAPLPLGQSLLGMLFITGGLLLLALGVIISYLAYIFRGREKGS</sequence>
<dbReference type="KEGG" id="mfk:E2N92_12695"/>
<proteinExistence type="predicted"/>
<accession>A0A8G1A2Z6</accession>
<evidence type="ECO:0000313" key="4">
    <source>
        <dbReference type="Proteomes" id="UP000826709"/>
    </source>
</evidence>
<dbReference type="Gene3D" id="3.90.550.10">
    <property type="entry name" value="Spore Coat Polysaccharide Biosynthesis Protein SpsA, Chain A"/>
    <property type="match status" value="1"/>
</dbReference>
<feature type="transmembrane region" description="Helical" evidence="1">
    <location>
        <begin position="267"/>
        <end position="288"/>
    </location>
</feature>
<reference evidence="3" key="1">
    <citation type="journal article" date="2005" name="Int. J. Syst. Evol. Microbiol.">
        <title>Methanofollis formosanus sp. nov., isolated from a fish pond.</title>
        <authorList>
            <person name="Wu S.Y."/>
            <person name="Chen S.C."/>
            <person name="Lai M.C."/>
        </authorList>
    </citation>
    <scope>NUCLEOTIDE SEQUENCE</scope>
    <source>
        <strain evidence="3">ML15</strain>
    </source>
</reference>
<dbReference type="PANTHER" id="PTHR48090">
    <property type="entry name" value="UNDECAPRENYL-PHOSPHATE 4-DEOXY-4-FORMAMIDO-L-ARABINOSE TRANSFERASE-RELATED"/>
    <property type="match status" value="1"/>
</dbReference>
<dbReference type="CDD" id="cd04179">
    <property type="entry name" value="DPM_DPG-synthase_like"/>
    <property type="match status" value="1"/>
</dbReference>
<dbReference type="InterPro" id="IPR001173">
    <property type="entry name" value="Glyco_trans_2-like"/>
</dbReference>
<dbReference type="PANTHER" id="PTHR48090:SF7">
    <property type="entry name" value="RFBJ PROTEIN"/>
    <property type="match status" value="1"/>
</dbReference>
<dbReference type="InterPro" id="IPR050256">
    <property type="entry name" value="Glycosyltransferase_2"/>
</dbReference>
<name>A0A8G1A2Z6_9EURY</name>
<dbReference type="AlphaFoldDB" id="A0A8G1A2Z6"/>
<dbReference type="Pfam" id="PF00535">
    <property type="entry name" value="Glycos_transf_2"/>
    <property type="match status" value="1"/>
</dbReference>
<feature type="transmembrane region" description="Helical" evidence="1">
    <location>
        <begin position="308"/>
        <end position="330"/>
    </location>
</feature>
<keyword evidence="1" id="KW-0472">Membrane</keyword>
<feature type="domain" description="Glycosyltransferase 2-like" evidence="2">
    <location>
        <begin position="46"/>
        <end position="200"/>
    </location>
</feature>
<keyword evidence="4" id="KW-1185">Reference proteome</keyword>
<evidence type="ECO:0000259" key="2">
    <source>
        <dbReference type="Pfam" id="PF00535"/>
    </source>
</evidence>
<evidence type="ECO:0000313" key="3">
    <source>
        <dbReference type="EMBL" id="QYZ80227.1"/>
    </source>
</evidence>
<dbReference type="SUPFAM" id="SSF53448">
    <property type="entry name" value="Nucleotide-diphospho-sugar transferases"/>
    <property type="match status" value="1"/>
</dbReference>
<dbReference type="Proteomes" id="UP000826709">
    <property type="component" value="Chromosome"/>
</dbReference>
<dbReference type="InterPro" id="IPR029044">
    <property type="entry name" value="Nucleotide-diphossugar_trans"/>
</dbReference>